<reference evidence="17 18" key="1">
    <citation type="submission" date="2024-01" db="EMBL/GenBank/DDBJ databases">
        <title>The genome of the rayed Mediterranean limpet Patella caerulea (Linnaeus, 1758).</title>
        <authorList>
            <person name="Anh-Thu Weber A."/>
            <person name="Halstead-Nussloch G."/>
        </authorList>
    </citation>
    <scope>NUCLEOTIDE SEQUENCE [LARGE SCALE GENOMIC DNA]</scope>
    <source>
        <strain evidence="17">AATW-2023a</strain>
        <tissue evidence="17">Whole specimen</tissue>
    </source>
</reference>
<feature type="region of interest" description="Disordered" evidence="14">
    <location>
        <begin position="540"/>
        <end position="567"/>
    </location>
</feature>
<dbReference type="PANTHER" id="PTHR10412:SF11">
    <property type="entry name" value="MANNOSYL-OLIGOSACCHARIDE GLUCOSIDASE"/>
    <property type="match status" value="1"/>
</dbReference>
<dbReference type="EMBL" id="JAZGQO010000006">
    <property type="protein sequence ID" value="KAK6185793.1"/>
    <property type="molecule type" value="Genomic_DNA"/>
</dbReference>
<feature type="domain" description="Glycosyl hydrolase family 63 N-terminal" evidence="16">
    <location>
        <begin position="94"/>
        <end position="263"/>
    </location>
</feature>
<dbReference type="Proteomes" id="UP001347796">
    <property type="component" value="Unassembled WGS sequence"/>
</dbReference>
<feature type="compositionally biased region" description="Basic and acidic residues" evidence="14">
    <location>
        <begin position="1"/>
        <end position="10"/>
    </location>
</feature>
<evidence type="ECO:0000256" key="2">
    <source>
        <dbReference type="ARBA" id="ARBA00004740"/>
    </source>
</evidence>
<keyword evidence="4 13" id="KW-0812">Transmembrane</keyword>
<comment type="caution">
    <text evidence="17">The sequence shown here is derived from an EMBL/GenBank/DDBJ whole genome shotgun (WGS) entry which is preliminary data.</text>
</comment>
<dbReference type="Gene3D" id="2.70.98.110">
    <property type="entry name" value="Glycosyl hydrolase family 63, N-terminal domain"/>
    <property type="match status" value="1"/>
</dbReference>
<keyword evidence="9 13" id="KW-0472">Membrane</keyword>
<evidence type="ECO:0000256" key="11">
    <source>
        <dbReference type="ARBA" id="ARBA00023295"/>
    </source>
</evidence>
<comment type="catalytic activity">
    <reaction evidence="13">
        <text>N(4)-(alpha-D-Glc-(1-&gt;2)-alpha-D-Glc-(1-&gt;3)-alpha-D-Glc-(1-&gt;3)-alpha-D-Man-(1-&gt;2)-alpha-D-Man-(1-&gt;2)-alpha-D-Man-(1-&gt;3)-[alpha-D-Man-(1-&gt;2)-alpha-D-Man-(1-&gt;3)-[alpha-D-Man-(1-&gt;2)-alpha-D-Man-(1-&gt;6)]-alpha-D-Man-(1-&gt;6)]-beta-D-Man-(1-&gt;4)-beta-D-GlcNAc-(1-&gt;4)-beta-D-GlcNAc)-L-asparaginyl-[protein] + H2O = N(4)-(alpha-D-Glc-(1-&gt;3)-alpha-D-Glc-(1-&gt;3)-alpha-D-Man-(1-&gt;2)-alpha-D-Man-(1-&gt;2)-alpha-D-Man-(1-&gt;3)-[alpha-D-Man-(1-&gt;2)-alpha-D-Man-(1-&gt;3)-[alpha-D-Man-(1-&gt;2)-alpha-D-Man-(1-&gt;6)]-alpha-D-Man-(1-&gt;6)]-beta-D-Man-(1-&gt;4)-beta-D-GlcNAc-(1-&gt;4)-beta-D-GlcNAc)-L-asparaginyl-[protein] + beta-D-glucose</text>
        <dbReference type="Rhea" id="RHEA:55988"/>
        <dbReference type="Rhea" id="RHEA-COMP:12806"/>
        <dbReference type="Rhea" id="RHEA-COMP:14355"/>
        <dbReference type="ChEBI" id="CHEBI:15377"/>
        <dbReference type="ChEBI" id="CHEBI:15903"/>
        <dbReference type="ChEBI" id="CHEBI:59082"/>
        <dbReference type="ChEBI" id="CHEBI:132537"/>
        <dbReference type="EC" id="3.2.1.106"/>
    </reaction>
</comment>
<feature type="domain" description="Glycosyl hydrolase family 63 C-terminal" evidence="15">
    <location>
        <begin position="332"/>
        <end position="817"/>
    </location>
</feature>
<protein>
    <recommendedName>
        <fullName evidence="12 13">Mannosyl-oligosaccharide glucosidase</fullName>
        <ecNumber evidence="12 13">3.2.1.106</ecNumber>
    </recommendedName>
</protein>
<evidence type="ECO:0000313" key="18">
    <source>
        <dbReference type="Proteomes" id="UP001347796"/>
    </source>
</evidence>
<dbReference type="AlphaFoldDB" id="A0AAN8K4M2"/>
<keyword evidence="18" id="KW-1185">Reference proteome</keyword>
<dbReference type="GO" id="GO:0004573">
    <property type="term" value="F:Glc3Man9GlcNAc2 oligosaccharide glucosidase activity"/>
    <property type="evidence" value="ECO:0007669"/>
    <property type="project" value="UniProtKB-UniRule"/>
</dbReference>
<dbReference type="EC" id="3.2.1.106" evidence="12 13"/>
<evidence type="ECO:0000256" key="4">
    <source>
        <dbReference type="ARBA" id="ARBA00022692"/>
    </source>
</evidence>
<evidence type="ECO:0000256" key="3">
    <source>
        <dbReference type="ARBA" id="ARBA00010833"/>
    </source>
</evidence>
<evidence type="ECO:0000256" key="10">
    <source>
        <dbReference type="ARBA" id="ARBA00023180"/>
    </source>
</evidence>
<dbReference type="FunFam" id="1.50.10.10:FF:000009">
    <property type="entry name" value="mannosyl-oligosaccharide glucosidase"/>
    <property type="match status" value="1"/>
</dbReference>
<dbReference type="GO" id="GO:0006487">
    <property type="term" value="P:protein N-linked glycosylation"/>
    <property type="evidence" value="ECO:0007669"/>
    <property type="project" value="UniProtKB-UniRule"/>
</dbReference>
<comment type="subcellular location">
    <subcellularLocation>
        <location evidence="1 13">Endoplasmic reticulum membrane</location>
        <topology evidence="1 13">Single-pass type II membrane protein</topology>
    </subcellularLocation>
</comment>
<gene>
    <name evidence="17" type="ORF">SNE40_007946</name>
</gene>
<evidence type="ECO:0000313" key="17">
    <source>
        <dbReference type="EMBL" id="KAK6185793.1"/>
    </source>
</evidence>
<dbReference type="InterPro" id="IPR004888">
    <property type="entry name" value="Glycoside_hydrolase_63"/>
</dbReference>
<feature type="compositionally biased region" description="Polar residues" evidence="14">
    <location>
        <begin position="545"/>
        <end position="556"/>
    </location>
</feature>
<keyword evidence="7" id="KW-0735">Signal-anchor</keyword>
<sequence length="819" mass="94560">MTKDRSDSRRRNLVKNKPPEIVNNHVPTRVSSKTKQGLDFRTKLIGIFVTTVSVALIAYFRYQQLLKDAVITPFDSPKIIHDNSSSPLVTPERFWGSYRPHTYFGLKTRTAHSPVVGLMWLQQFTGKMPPPIRHWCNQDDQIKGYGWTAHDGVNFGVQEINDDNFVLNTSFVKRSEGIHGGDWTAKISVIPKESGSPIFVSLMFYIALDGQGSLDPVASKNRLTEINGHTEELGNFRMSFPKASAKSPKYHHLVTYTQSIEKLKEVMMGNIRVDAWDKARTMPYFILGGRMVPRDSPGGPNYAVHQITAQLPIEMEVLFESESVEDRSEPLSGDTYDKTLHKYLARFDQKFTDLFQLQRKGYNKSVTKFAISAMSNMIGGIGYFYGSSIVQSKYHKEPVNYWKAPLYTAVPSRPFFPRGFLWDEGFHNILIREWDESISRDILFHWLDLLNSEGWIPREQILGEEARAKVPAQFVVQQNRNANPPTFFLPLQKIISNMIKSNTDKDRAILKALYPRLKAWYNWYNTTQVGSQRSVYRWRGRDPTTNKQLNPQTLTSGLDDYPRASHPTDDERHIDLRCWMALASGVMADIARALNAEWEEYRATYQMLSDNKLLDELHWSKEGQQYSDYGFHTDKVKLEFPKVNPNQPPGQQPEKVRVEITNPKYQFVNSFGYVSLFPFLLKIVEPSSPKLFSILNNIKNPNMLWTDYGLRSLSRSAKLYKRYNTQHDGPYWRGAIWINMNYLTLGALNHYSFTEGPYQELAKTIYKDLRNNIVENMYRQYIKTGYIWENYDDKTGDGKGSHPFTGWSALVVLIMAEKY</sequence>
<evidence type="ECO:0000256" key="13">
    <source>
        <dbReference type="RuleBase" id="RU368089"/>
    </source>
</evidence>
<keyword evidence="6 13" id="KW-0256">Endoplasmic reticulum</keyword>
<evidence type="ECO:0000256" key="9">
    <source>
        <dbReference type="ARBA" id="ARBA00023136"/>
    </source>
</evidence>
<proteinExistence type="inferred from homology"/>
<evidence type="ECO:0000256" key="12">
    <source>
        <dbReference type="ARBA" id="ARBA00038888"/>
    </source>
</evidence>
<dbReference type="Pfam" id="PF03200">
    <property type="entry name" value="Glyco_hydro_63"/>
    <property type="match status" value="1"/>
</dbReference>
<comment type="similarity">
    <text evidence="3 13">Belongs to the glycosyl hydrolase 63 family.</text>
</comment>
<dbReference type="InterPro" id="IPR038518">
    <property type="entry name" value="Glyco_hydro_63N_sf"/>
</dbReference>
<evidence type="ECO:0000256" key="8">
    <source>
        <dbReference type="ARBA" id="ARBA00022989"/>
    </source>
</evidence>
<dbReference type="GO" id="GO:0005789">
    <property type="term" value="C:endoplasmic reticulum membrane"/>
    <property type="evidence" value="ECO:0007669"/>
    <property type="project" value="UniProtKB-SubCell"/>
</dbReference>
<dbReference type="Gene3D" id="1.50.10.10">
    <property type="match status" value="1"/>
</dbReference>
<dbReference type="GO" id="GO:0009311">
    <property type="term" value="P:oligosaccharide metabolic process"/>
    <property type="evidence" value="ECO:0007669"/>
    <property type="project" value="UniProtKB-UniRule"/>
</dbReference>
<evidence type="ECO:0000256" key="7">
    <source>
        <dbReference type="ARBA" id="ARBA00022968"/>
    </source>
</evidence>
<dbReference type="PANTHER" id="PTHR10412">
    <property type="entry name" value="MANNOSYL-OLIGOSACCHARIDE GLUCOSIDASE"/>
    <property type="match status" value="1"/>
</dbReference>
<evidence type="ECO:0000259" key="16">
    <source>
        <dbReference type="Pfam" id="PF16923"/>
    </source>
</evidence>
<comment type="function">
    <text evidence="13">Cleaves the distal alpha 1,2-linked glucose residue from the Glc(3)Man(9)GlcNAc(2) oligosaccharide precursor.</text>
</comment>
<accession>A0AAN8K4M2</accession>
<evidence type="ECO:0000259" key="15">
    <source>
        <dbReference type="Pfam" id="PF03200"/>
    </source>
</evidence>
<dbReference type="Pfam" id="PF16923">
    <property type="entry name" value="Glyco_hydro_63N"/>
    <property type="match status" value="1"/>
</dbReference>
<feature type="region of interest" description="Disordered" evidence="14">
    <location>
        <begin position="1"/>
        <end position="23"/>
    </location>
</feature>
<evidence type="ECO:0000256" key="1">
    <source>
        <dbReference type="ARBA" id="ARBA00004648"/>
    </source>
</evidence>
<feature type="transmembrane region" description="Helical" evidence="13">
    <location>
        <begin position="44"/>
        <end position="62"/>
    </location>
</feature>
<evidence type="ECO:0000256" key="6">
    <source>
        <dbReference type="ARBA" id="ARBA00022824"/>
    </source>
</evidence>
<evidence type="ECO:0000256" key="14">
    <source>
        <dbReference type="SAM" id="MobiDB-lite"/>
    </source>
</evidence>
<dbReference type="InterPro" id="IPR012341">
    <property type="entry name" value="6hp_glycosidase-like_sf"/>
</dbReference>
<dbReference type="InterPro" id="IPR031335">
    <property type="entry name" value="Glyco_hydro_63_C"/>
</dbReference>
<keyword evidence="11 13" id="KW-0326">Glycosidase</keyword>
<keyword evidence="10" id="KW-0325">Glycoprotein</keyword>
<keyword evidence="8 13" id="KW-1133">Transmembrane helix</keyword>
<name>A0AAN8K4M2_PATCE</name>
<organism evidence="17 18">
    <name type="scientific">Patella caerulea</name>
    <name type="common">Rayed Mediterranean limpet</name>
    <dbReference type="NCBI Taxonomy" id="87958"/>
    <lineage>
        <taxon>Eukaryota</taxon>
        <taxon>Metazoa</taxon>
        <taxon>Spiralia</taxon>
        <taxon>Lophotrochozoa</taxon>
        <taxon>Mollusca</taxon>
        <taxon>Gastropoda</taxon>
        <taxon>Patellogastropoda</taxon>
        <taxon>Patelloidea</taxon>
        <taxon>Patellidae</taxon>
        <taxon>Patella</taxon>
    </lineage>
</organism>
<evidence type="ECO:0000256" key="5">
    <source>
        <dbReference type="ARBA" id="ARBA00022801"/>
    </source>
</evidence>
<comment type="pathway">
    <text evidence="2">Glycan metabolism; N-glycan degradation.</text>
</comment>
<dbReference type="SUPFAM" id="SSF48208">
    <property type="entry name" value="Six-hairpin glycosidases"/>
    <property type="match status" value="1"/>
</dbReference>
<dbReference type="InterPro" id="IPR031631">
    <property type="entry name" value="Glyco_hydro_63N"/>
</dbReference>
<dbReference type="InterPro" id="IPR008928">
    <property type="entry name" value="6-hairpin_glycosidase_sf"/>
</dbReference>
<keyword evidence="5 13" id="KW-0378">Hydrolase</keyword>